<feature type="compositionally biased region" description="Low complexity" evidence="1">
    <location>
        <begin position="237"/>
        <end position="266"/>
    </location>
</feature>
<feature type="region of interest" description="Disordered" evidence="1">
    <location>
        <begin position="287"/>
        <end position="306"/>
    </location>
</feature>
<feature type="compositionally biased region" description="Polar residues" evidence="1">
    <location>
        <begin position="56"/>
        <end position="75"/>
    </location>
</feature>
<dbReference type="OrthoDB" id="10674616at2759"/>
<dbReference type="EnsemblMetazoa" id="CLYHEMT020765.1">
    <property type="protein sequence ID" value="CLYHEMP020765.1"/>
    <property type="gene ID" value="CLYHEMG020765"/>
</dbReference>
<evidence type="ECO:0000313" key="2">
    <source>
        <dbReference type="EnsemblMetazoa" id="CLYHEMP020765.1"/>
    </source>
</evidence>
<feature type="compositionally biased region" description="Polar residues" evidence="1">
    <location>
        <begin position="287"/>
        <end position="304"/>
    </location>
</feature>
<feature type="region of interest" description="Disordered" evidence="1">
    <location>
        <begin position="38"/>
        <end position="82"/>
    </location>
</feature>
<organism evidence="2 3">
    <name type="scientific">Clytia hemisphaerica</name>
    <dbReference type="NCBI Taxonomy" id="252671"/>
    <lineage>
        <taxon>Eukaryota</taxon>
        <taxon>Metazoa</taxon>
        <taxon>Cnidaria</taxon>
        <taxon>Hydrozoa</taxon>
        <taxon>Hydroidolina</taxon>
        <taxon>Leptothecata</taxon>
        <taxon>Obeliida</taxon>
        <taxon>Clytiidae</taxon>
        <taxon>Clytia</taxon>
    </lineage>
</organism>
<dbReference type="Proteomes" id="UP000594262">
    <property type="component" value="Unplaced"/>
</dbReference>
<keyword evidence="3" id="KW-1185">Reference proteome</keyword>
<dbReference type="GeneID" id="136823613"/>
<dbReference type="AlphaFoldDB" id="A0A7M5XEH2"/>
<protein>
    <submittedName>
        <fullName evidence="2">Uncharacterized protein</fullName>
    </submittedName>
</protein>
<name>A0A7M5XEH2_9CNID</name>
<sequence>MSYVFSKALQETPEEKEQRLAAQRKRWAANRAATFDSAAKNVVPPPVAAKPKLKPTTSLDTSASGNNVGGSQASTARAAFRKTSLPTRSYSVDIVDSDVPKMGGAFARLAAKMEQDGDGTTSSSSSSGFYRNKFEEYKAKRSLELHGCLPSSMRSNEQRRKYSIDSSSASRKYSSESESSVERKYSSESSPGRKFSSGSSSPQRKISSERGSPPQVLPKPRRPSAENKRDVFARNRSMTSPTISSSGYSSEPTSSPNKSRTSSSSSLAHDVLTEEFEQIFNTINLTPVKSETTTPPRKSSTNIFDVNPQEIELAEKSPQVMKMKEEIALEKSKLTEGKEDLSQTIAELEQFDFDLSINGKSPDDKNEQLESEAPELKESSDSKTNEESDAIDDKLPDIQQNNAEPNIPQKDNIGSNENLDQSGESPDSKTGDAELGQTTGNSDGETDGAVSASTNNSGVNAKVSLNCPEIQDIDHLTIKTTDATVDISNEDTENNVNDESKDSGIETPDDNITNESEVIIETEDMAIVPISSELISDDIAKENLDGQRSHENDPVSVSLTDDAEPLLDEENQQSTVDEVDLNQNAIISSKFADTEATNDIFLGEINHSGPVTAV</sequence>
<evidence type="ECO:0000313" key="3">
    <source>
        <dbReference type="Proteomes" id="UP000594262"/>
    </source>
</evidence>
<feature type="region of interest" description="Disordered" evidence="1">
    <location>
        <begin position="484"/>
        <end position="511"/>
    </location>
</feature>
<feature type="compositionally biased region" description="Low complexity" evidence="1">
    <location>
        <begin position="187"/>
        <end position="205"/>
    </location>
</feature>
<feature type="region of interest" description="Disordered" evidence="1">
    <location>
        <begin position="147"/>
        <end position="269"/>
    </location>
</feature>
<evidence type="ECO:0000256" key="1">
    <source>
        <dbReference type="SAM" id="MobiDB-lite"/>
    </source>
</evidence>
<feature type="compositionally biased region" description="Basic and acidic residues" evidence="1">
    <location>
        <begin position="223"/>
        <end position="233"/>
    </location>
</feature>
<dbReference type="RefSeq" id="XP_066935894.1">
    <property type="nucleotide sequence ID" value="XM_067079793.1"/>
</dbReference>
<feature type="region of interest" description="Disordered" evidence="1">
    <location>
        <begin position="355"/>
        <end position="461"/>
    </location>
</feature>
<feature type="compositionally biased region" description="Polar residues" evidence="1">
    <location>
        <begin position="412"/>
        <end position="425"/>
    </location>
</feature>
<accession>A0A7M5XEH2</accession>
<feature type="compositionally biased region" description="Low complexity" evidence="1">
    <location>
        <begin position="164"/>
        <end position="178"/>
    </location>
</feature>
<reference evidence="2" key="1">
    <citation type="submission" date="2021-01" db="UniProtKB">
        <authorList>
            <consortium name="EnsemblMetazoa"/>
        </authorList>
    </citation>
    <scope>IDENTIFICATION</scope>
</reference>
<proteinExistence type="predicted"/>
<feature type="compositionally biased region" description="Basic and acidic residues" evidence="1">
    <location>
        <begin position="361"/>
        <end position="396"/>
    </location>
</feature>